<sequence>MYKRAGGQIRNGETYIWTNFYLDGLYYDQPYCKMDAYTVPDEWLGELFDNNYSAHLMPFPQDLRN</sequence>
<evidence type="ECO:0000313" key="2">
    <source>
        <dbReference type="EMBL" id="QJA86011.1"/>
    </source>
</evidence>
<proteinExistence type="predicted"/>
<gene>
    <name evidence="1" type="ORF">MM415A01688_0015</name>
    <name evidence="2" type="ORF">MM415B02150_0016</name>
</gene>
<accession>A0A6M3K0L3</accession>
<name>A0A6M3K0L3_9ZZZZ</name>
<dbReference type="AlphaFoldDB" id="A0A6M3K0L3"/>
<evidence type="ECO:0000313" key="1">
    <source>
        <dbReference type="EMBL" id="QJA75850.1"/>
    </source>
</evidence>
<protein>
    <submittedName>
        <fullName evidence="1">Uncharacterized protein</fullName>
    </submittedName>
</protein>
<reference evidence="1" key="1">
    <citation type="submission" date="2020-03" db="EMBL/GenBank/DDBJ databases">
        <title>The deep terrestrial virosphere.</title>
        <authorList>
            <person name="Holmfeldt K."/>
            <person name="Nilsson E."/>
            <person name="Simone D."/>
            <person name="Lopez-Fernandez M."/>
            <person name="Wu X."/>
            <person name="de Brujin I."/>
            <person name="Lundin D."/>
            <person name="Andersson A."/>
            <person name="Bertilsson S."/>
            <person name="Dopson M."/>
        </authorList>
    </citation>
    <scope>NUCLEOTIDE SEQUENCE</scope>
    <source>
        <strain evidence="1">MM415A01688</strain>
        <strain evidence="2">MM415B02150</strain>
    </source>
</reference>
<dbReference type="EMBL" id="MT142188">
    <property type="protein sequence ID" value="QJA75850.1"/>
    <property type="molecule type" value="Genomic_DNA"/>
</dbReference>
<dbReference type="EMBL" id="MT142609">
    <property type="protein sequence ID" value="QJA86011.1"/>
    <property type="molecule type" value="Genomic_DNA"/>
</dbReference>
<organism evidence="1">
    <name type="scientific">viral metagenome</name>
    <dbReference type="NCBI Taxonomy" id="1070528"/>
    <lineage>
        <taxon>unclassified sequences</taxon>
        <taxon>metagenomes</taxon>
        <taxon>organismal metagenomes</taxon>
    </lineage>
</organism>